<sequence length="79" mass="8872">MASPATTIQELTTYNPTHNPATTLPKTQPAEISRETPSHKEPRKQNFQRKSTQAVMETFGASKSRMRPPRDHTQQTPLG</sequence>
<gene>
    <name evidence="2" type="ORF">Nepgr_031310</name>
</gene>
<dbReference type="Proteomes" id="UP001279734">
    <property type="component" value="Unassembled WGS sequence"/>
</dbReference>
<evidence type="ECO:0000313" key="3">
    <source>
        <dbReference type="Proteomes" id="UP001279734"/>
    </source>
</evidence>
<evidence type="ECO:0000313" key="2">
    <source>
        <dbReference type="EMBL" id="GMH29467.1"/>
    </source>
</evidence>
<dbReference type="EMBL" id="BSYO01000036">
    <property type="protein sequence ID" value="GMH29467.1"/>
    <property type="molecule type" value="Genomic_DNA"/>
</dbReference>
<evidence type="ECO:0000256" key="1">
    <source>
        <dbReference type="SAM" id="MobiDB-lite"/>
    </source>
</evidence>
<dbReference type="AlphaFoldDB" id="A0AAD3THA9"/>
<organism evidence="2 3">
    <name type="scientific">Nepenthes gracilis</name>
    <name type="common">Slender pitcher plant</name>
    <dbReference type="NCBI Taxonomy" id="150966"/>
    <lineage>
        <taxon>Eukaryota</taxon>
        <taxon>Viridiplantae</taxon>
        <taxon>Streptophyta</taxon>
        <taxon>Embryophyta</taxon>
        <taxon>Tracheophyta</taxon>
        <taxon>Spermatophyta</taxon>
        <taxon>Magnoliopsida</taxon>
        <taxon>eudicotyledons</taxon>
        <taxon>Gunneridae</taxon>
        <taxon>Pentapetalae</taxon>
        <taxon>Caryophyllales</taxon>
        <taxon>Nepenthaceae</taxon>
        <taxon>Nepenthes</taxon>
    </lineage>
</organism>
<proteinExistence type="predicted"/>
<feature type="compositionally biased region" description="Basic and acidic residues" evidence="1">
    <location>
        <begin position="32"/>
        <end position="44"/>
    </location>
</feature>
<name>A0AAD3THA9_NEPGR</name>
<protein>
    <submittedName>
        <fullName evidence="2">Uncharacterized protein</fullName>
    </submittedName>
</protein>
<accession>A0AAD3THA9</accession>
<feature type="region of interest" description="Disordered" evidence="1">
    <location>
        <begin position="1"/>
        <end position="79"/>
    </location>
</feature>
<reference evidence="2" key="1">
    <citation type="submission" date="2023-05" db="EMBL/GenBank/DDBJ databases">
        <title>Nepenthes gracilis genome sequencing.</title>
        <authorList>
            <person name="Fukushima K."/>
        </authorList>
    </citation>
    <scope>NUCLEOTIDE SEQUENCE</scope>
    <source>
        <strain evidence="2">SING2019-196</strain>
    </source>
</reference>
<comment type="caution">
    <text evidence="2">The sequence shown here is derived from an EMBL/GenBank/DDBJ whole genome shotgun (WGS) entry which is preliminary data.</text>
</comment>
<keyword evidence="3" id="KW-1185">Reference proteome</keyword>
<feature type="compositionally biased region" description="Polar residues" evidence="1">
    <location>
        <begin position="1"/>
        <end position="26"/>
    </location>
</feature>